<dbReference type="AlphaFoldDB" id="A0A5P9CR06"/>
<keyword evidence="2" id="KW-1185">Reference proteome</keyword>
<organism evidence="1 2">
    <name type="scientific">Vibrio aquimaris</name>
    <dbReference type="NCBI Taxonomy" id="2587862"/>
    <lineage>
        <taxon>Bacteria</taxon>
        <taxon>Pseudomonadati</taxon>
        <taxon>Pseudomonadota</taxon>
        <taxon>Gammaproteobacteria</taxon>
        <taxon>Vibrionales</taxon>
        <taxon>Vibrionaceae</taxon>
        <taxon>Vibrio</taxon>
    </lineage>
</organism>
<geneLocation type="plasmid" evidence="2">
    <name>pthaf100_a</name>
</geneLocation>
<reference evidence="1 2" key="1">
    <citation type="submission" date="2019-10" db="EMBL/GenBank/DDBJ databases">
        <title>Complete genome sequence of Vibrio sp. strain THAF100, isolated from non-filtered water from the water column of tank 6 of a marine aquarium containing stony-coral fragments. Water maintained at 26 degree C.</title>
        <authorList>
            <person name="Ruckert C."/>
            <person name="Franco A."/>
            <person name="Kalinowski J."/>
            <person name="Glaeser S."/>
        </authorList>
    </citation>
    <scope>NUCLEOTIDE SEQUENCE [LARGE SCALE GENOMIC DNA]</scope>
    <source>
        <strain evidence="1 2">THAF100</strain>
        <plasmid evidence="2">pthaf100_a</plasmid>
    </source>
</reference>
<dbReference type="Proteomes" id="UP000326936">
    <property type="component" value="Plasmid pTHAF100_a"/>
</dbReference>
<sequence>MIVIEQYLVSLGSTHDNSNDFIYISCESTSTVMTKNGCDIDGSMGSGRDS</sequence>
<dbReference type="KEGG" id="vaq:FIV01_18575"/>
<evidence type="ECO:0000313" key="2">
    <source>
        <dbReference type="Proteomes" id="UP000326936"/>
    </source>
</evidence>
<accession>A0A5P9CR06</accession>
<evidence type="ECO:0000313" key="1">
    <source>
        <dbReference type="EMBL" id="QFT28403.1"/>
    </source>
</evidence>
<keyword evidence="1" id="KW-0614">Plasmid</keyword>
<gene>
    <name evidence="1" type="ORF">FIV01_18575</name>
</gene>
<name>A0A5P9CR06_9VIBR</name>
<protein>
    <submittedName>
        <fullName evidence="1">Uncharacterized protein</fullName>
    </submittedName>
</protein>
<proteinExistence type="predicted"/>
<dbReference type="EMBL" id="CP045351">
    <property type="protein sequence ID" value="QFT28403.1"/>
    <property type="molecule type" value="Genomic_DNA"/>
</dbReference>